<keyword evidence="1" id="KW-1185">Reference proteome</keyword>
<dbReference type="WBParaSite" id="MBELARI_LOCUS20375">
    <property type="protein sequence ID" value="MBELARI_LOCUS20375"/>
    <property type="gene ID" value="MBELARI_LOCUS20375"/>
</dbReference>
<dbReference type="AlphaFoldDB" id="A0AAF3F1J4"/>
<dbReference type="Proteomes" id="UP000887575">
    <property type="component" value="Unassembled WGS sequence"/>
</dbReference>
<organism evidence="1 2">
    <name type="scientific">Mesorhabditis belari</name>
    <dbReference type="NCBI Taxonomy" id="2138241"/>
    <lineage>
        <taxon>Eukaryota</taxon>
        <taxon>Metazoa</taxon>
        <taxon>Ecdysozoa</taxon>
        <taxon>Nematoda</taxon>
        <taxon>Chromadorea</taxon>
        <taxon>Rhabditida</taxon>
        <taxon>Rhabditina</taxon>
        <taxon>Rhabditomorpha</taxon>
        <taxon>Rhabditoidea</taxon>
        <taxon>Rhabditidae</taxon>
        <taxon>Mesorhabditinae</taxon>
        <taxon>Mesorhabditis</taxon>
    </lineage>
</organism>
<evidence type="ECO:0000313" key="2">
    <source>
        <dbReference type="WBParaSite" id="MBELARI_LOCUS20375"/>
    </source>
</evidence>
<evidence type="ECO:0000313" key="1">
    <source>
        <dbReference type="Proteomes" id="UP000887575"/>
    </source>
</evidence>
<proteinExistence type="predicted"/>
<reference evidence="2" key="1">
    <citation type="submission" date="2024-02" db="UniProtKB">
        <authorList>
            <consortium name="WormBaseParasite"/>
        </authorList>
    </citation>
    <scope>IDENTIFICATION</scope>
</reference>
<sequence length="364" mass="40635">MAVYKQLFSAPLVCRSTTQRDAEFLVVDYDRKGAGTQPYMKFGKNDRSPQLVKITNTHASEAMCVQIFPPLPKIAWDKPFNNLWMTMENDWRLEIDGEVVPWRLRTGIKEPRFKMLVLDAGVTKEIQVVAKTVEPGPYGLTIVSWCKGQTVADEACVSMQKYGTPFRRGVNGITSLNNDAKFFAEFCEQCVNVTDAALQLESGIGEISVTPREQHIFAVLDGVVEAVSRSPSPGLSTPLTVLTPITFTNTKSSTPSPKQKQDPVLVPLPDLTAAQLQGITTSTFVSPTVSHMVTATPNKENRKRNRRSGFLLRRGWLKVAEKEDDHAMQPSTSKLEDHDVDLEDNFLDYKKPTTNTFQLPPGFR</sequence>
<accession>A0AAF3F1J4</accession>
<name>A0AAF3F1J4_9BILA</name>
<protein>
    <submittedName>
        <fullName evidence="2">Uncharacterized protein</fullName>
    </submittedName>
</protein>